<dbReference type="Proteomes" id="UP001195769">
    <property type="component" value="Unassembled WGS sequence"/>
</dbReference>
<keyword evidence="2" id="KW-1185">Reference proteome</keyword>
<dbReference type="RefSeq" id="XP_041217009.1">
    <property type="nucleotide sequence ID" value="XM_041376234.1"/>
</dbReference>
<gene>
    <name evidence="1" type="ORF">F5891DRAFT_966489</name>
</gene>
<reference evidence="1" key="1">
    <citation type="journal article" date="2020" name="New Phytol.">
        <title>Comparative genomics reveals dynamic genome evolution in host specialist ectomycorrhizal fungi.</title>
        <authorList>
            <person name="Lofgren L.A."/>
            <person name="Nguyen N.H."/>
            <person name="Vilgalys R."/>
            <person name="Ruytinx J."/>
            <person name="Liao H.L."/>
            <person name="Branco S."/>
            <person name="Kuo A."/>
            <person name="LaButti K."/>
            <person name="Lipzen A."/>
            <person name="Andreopoulos W."/>
            <person name="Pangilinan J."/>
            <person name="Riley R."/>
            <person name="Hundley H."/>
            <person name="Na H."/>
            <person name="Barry K."/>
            <person name="Grigoriev I.V."/>
            <person name="Stajich J.E."/>
            <person name="Kennedy P.G."/>
        </authorList>
    </citation>
    <scope>NUCLEOTIDE SEQUENCE</scope>
    <source>
        <strain evidence="1">FC203</strain>
    </source>
</reference>
<feature type="non-terminal residue" evidence="1">
    <location>
        <position position="1"/>
    </location>
</feature>
<protein>
    <submittedName>
        <fullName evidence="1">Uncharacterized protein</fullName>
    </submittedName>
</protein>
<organism evidence="1 2">
    <name type="scientific">Suillus fuscotomentosus</name>
    <dbReference type="NCBI Taxonomy" id="1912939"/>
    <lineage>
        <taxon>Eukaryota</taxon>
        <taxon>Fungi</taxon>
        <taxon>Dikarya</taxon>
        <taxon>Basidiomycota</taxon>
        <taxon>Agaricomycotina</taxon>
        <taxon>Agaricomycetes</taxon>
        <taxon>Agaricomycetidae</taxon>
        <taxon>Boletales</taxon>
        <taxon>Suillineae</taxon>
        <taxon>Suillaceae</taxon>
        <taxon>Suillus</taxon>
    </lineage>
</organism>
<dbReference type="AlphaFoldDB" id="A0AAD4HCE4"/>
<proteinExistence type="predicted"/>
<accession>A0AAD4HCE4</accession>
<evidence type="ECO:0000313" key="1">
    <source>
        <dbReference type="EMBL" id="KAG1887933.1"/>
    </source>
</evidence>
<sequence>CKTPELHLRCRLYSASGSKPHQANMLTRCSNRSRSAQCFPVVEGLLNYAAVQPYVHNCFVTLHEGRHTYQFCVFFRRHRHLGVNPLLSSVEHIFQGDAVVMRIGVGGDSVVNMRGRDNALADFVMHQ</sequence>
<dbReference type="EMBL" id="JABBWK010000189">
    <property type="protein sequence ID" value="KAG1887933.1"/>
    <property type="molecule type" value="Genomic_DNA"/>
</dbReference>
<name>A0AAD4HCE4_9AGAM</name>
<evidence type="ECO:0000313" key="2">
    <source>
        <dbReference type="Proteomes" id="UP001195769"/>
    </source>
</evidence>
<dbReference type="GeneID" id="64670532"/>
<comment type="caution">
    <text evidence="1">The sequence shown here is derived from an EMBL/GenBank/DDBJ whole genome shotgun (WGS) entry which is preliminary data.</text>
</comment>